<dbReference type="AlphaFoldDB" id="A0A5B2XNA8"/>
<accession>A0A5B2XNA8</accession>
<evidence type="ECO:0000313" key="2">
    <source>
        <dbReference type="EMBL" id="KAA2265358.1"/>
    </source>
</evidence>
<gene>
    <name evidence="2" type="ORF">F0L68_04595</name>
</gene>
<dbReference type="CDD" id="cd12108">
    <property type="entry name" value="Hr-like"/>
    <property type="match status" value="1"/>
</dbReference>
<dbReference type="Pfam" id="PF01814">
    <property type="entry name" value="Hemerythrin"/>
    <property type="match status" value="1"/>
</dbReference>
<reference evidence="2 3" key="1">
    <citation type="submission" date="2019-09" db="EMBL/GenBank/DDBJ databases">
        <title>Goodfellowia gen. nov., a new genus of the Pseudonocardineae related to Actinoalloteichus, containing Goodfellowia coeruleoviolacea gen. nov., comb. nov. gen. nov., comb. nov.</title>
        <authorList>
            <person name="Labeda D."/>
        </authorList>
    </citation>
    <scope>NUCLEOTIDE SEQUENCE [LARGE SCALE GENOMIC DNA]</scope>
    <source>
        <strain evidence="2 3">AN110305</strain>
    </source>
</reference>
<evidence type="ECO:0000313" key="3">
    <source>
        <dbReference type="Proteomes" id="UP000323454"/>
    </source>
</evidence>
<feature type="domain" description="Hemerythrin-like" evidence="1">
    <location>
        <begin position="8"/>
        <end position="138"/>
    </location>
</feature>
<evidence type="ECO:0000259" key="1">
    <source>
        <dbReference type="Pfam" id="PF01814"/>
    </source>
</evidence>
<keyword evidence="3" id="KW-1185">Reference proteome</keyword>
<dbReference type="Proteomes" id="UP000323454">
    <property type="component" value="Unassembled WGS sequence"/>
</dbReference>
<dbReference type="InterPro" id="IPR012312">
    <property type="entry name" value="Hemerythrin-like"/>
</dbReference>
<sequence length="213" mass="22863">MTDTIDLTAMYAMHDALRRELAHLNRITAAADVDARQVLATAAGWQLFKTALHIHHSAEDDALWPVLRENLAGQPAELALLEAVEAEHAALDPVIEAIDAALTDPDPDPARLGDLTDSLATGLAGHLKHEEDAVLPLIAQAVTAEQWGHFGQVHAQRIGLDAPRLLPWLLDGADEQTTQVMLAPLPEPARGAYAAAWLPAYTALNRWSPGTAA</sequence>
<name>A0A5B2XNA8_9PSEU</name>
<reference evidence="2 3" key="2">
    <citation type="submission" date="2019-09" db="EMBL/GenBank/DDBJ databases">
        <authorList>
            <person name="Jin C."/>
        </authorList>
    </citation>
    <scope>NUCLEOTIDE SEQUENCE [LARGE SCALE GENOMIC DNA]</scope>
    <source>
        <strain evidence="2 3">AN110305</strain>
    </source>
</reference>
<protein>
    <submittedName>
        <fullName evidence="2">Hemerythrin domain-containing protein</fullName>
    </submittedName>
</protein>
<dbReference type="OrthoDB" id="5197650at2"/>
<comment type="caution">
    <text evidence="2">The sequence shown here is derived from an EMBL/GenBank/DDBJ whole genome shotgun (WGS) entry which is preliminary data.</text>
</comment>
<dbReference type="EMBL" id="VUOB01000006">
    <property type="protein sequence ID" value="KAA2265358.1"/>
    <property type="molecule type" value="Genomic_DNA"/>
</dbReference>
<organism evidence="2 3">
    <name type="scientific">Solihabitans fulvus</name>
    <dbReference type="NCBI Taxonomy" id="1892852"/>
    <lineage>
        <taxon>Bacteria</taxon>
        <taxon>Bacillati</taxon>
        <taxon>Actinomycetota</taxon>
        <taxon>Actinomycetes</taxon>
        <taxon>Pseudonocardiales</taxon>
        <taxon>Pseudonocardiaceae</taxon>
        <taxon>Solihabitans</taxon>
    </lineage>
</organism>
<proteinExistence type="predicted"/>
<dbReference type="Gene3D" id="1.20.120.520">
    <property type="entry name" value="nmb1532 protein domain like"/>
    <property type="match status" value="1"/>
</dbReference>
<dbReference type="RefSeq" id="WP_149848155.1">
    <property type="nucleotide sequence ID" value="NZ_VUOB01000006.1"/>
</dbReference>